<evidence type="ECO:0000313" key="1">
    <source>
        <dbReference type="EMBL" id="EOA54691.1"/>
    </source>
</evidence>
<protein>
    <recommendedName>
        <fullName evidence="3">DUF3791 domain-containing protein</fullName>
    </recommendedName>
</protein>
<dbReference type="AlphaFoldDB" id="U6RG01"/>
<evidence type="ECO:0000313" key="2">
    <source>
        <dbReference type="Proteomes" id="UP000017831"/>
    </source>
</evidence>
<proteinExistence type="predicted"/>
<name>U6RG01_9BACT</name>
<dbReference type="EMBL" id="AQHY01000025">
    <property type="protein sequence ID" value="EOA54691.1"/>
    <property type="molecule type" value="Genomic_DNA"/>
</dbReference>
<dbReference type="Proteomes" id="UP000017831">
    <property type="component" value="Unassembled WGS sequence"/>
</dbReference>
<dbReference type="PATRIC" id="fig|1121098.3.peg.2117"/>
<organism evidence="1 2">
    <name type="scientific">Phocaeicola massiliensis B84634 = Timone 84634 = DSM 17679 = JCM 13223</name>
    <dbReference type="NCBI Taxonomy" id="1121098"/>
    <lineage>
        <taxon>Bacteria</taxon>
        <taxon>Pseudomonadati</taxon>
        <taxon>Bacteroidota</taxon>
        <taxon>Bacteroidia</taxon>
        <taxon>Bacteroidales</taxon>
        <taxon>Bacteroidaceae</taxon>
        <taxon>Phocaeicola</taxon>
    </lineage>
</organism>
<reference evidence="1 2" key="1">
    <citation type="submission" date="2013-04" db="EMBL/GenBank/DDBJ databases">
        <title>The Genome Sequence of Bacteroides massiliensis DSM 17679.</title>
        <authorList>
            <consortium name="The Broad Institute Genomics Platform"/>
            <person name="Earl A."/>
            <person name="Ward D."/>
            <person name="Feldgarden M."/>
            <person name="Gevers D."/>
            <person name="Martens E."/>
            <person name="Fenner L."/>
            <person name="Roux V."/>
            <person name="Mallet M.N."/>
            <person name="Raoult D."/>
            <person name="Walker B."/>
            <person name="Young S."/>
            <person name="Zeng Q."/>
            <person name="Gargeya S."/>
            <person name="Fitzgerald M."/>
            <person name="Haas B."/>
            <person name="Abouelleil A."/>
            <person name="Allen A.W."/>
            <person name="Alvarado L."/>
            <person name="Arachchi H.M."/>
            <person name="Berlin A.M."/>
            <person name="Chapman S.B."/>
            <person name="Gainer-Dewar J."/>
            <person name="Goldberg J."/>
            <person name="Griggs A."/>
            <person name="Gujja S."/>
            <person name="Hansen M."/>
            <person name="Howarth C."/>
            <person name="Imamovic A."/>
            <person name="Ireland A."/>
            <person name="Larimer J."/>
            <person name="McCowan C."/>
            <person name="Murphy C."/>
            <person name="Pearson M."/>
            <person name="Poon T.W."/>
            <person name="Priest M."/>
            <person name="Roberts A."/>
            <person name="Saif S."/>
            <person name="Shea T."/>
            <person name="Sisk P."/>
            <person name="Sykes S."/>
            <person name="Wortman J."/>
            <person name="Nusbaum C."/>
            <person name="Birren B."/>
        </authorList>
    </citation>
    <scope>NUCLEOTIDE SEQUENCE [LARGE SCALE GENOMIC DNA]</scope>
    <source>
        <strain evidence="2">B84634 / Timone 84634 / DSM 17679 / JCM 13223</strain>
    </source>
</reference>
<comment type="caution">
    <text evidence="1">The sequence shown here is derived from an EMBL/GenBank/DDBJ whole genome shotgun (WGS) entry which is preliminary data.</text>
</comment>
<gene>
    <name evidence="1" type="ORF">HMPREF1534_02084</name>
</gene>
<dbReference type="Pfam" id="PF12668">
    <property type="entry name" value="DUF3791"/>
    <property type="match status" value="1"/>
</dbReference>
<keyword evidence="2" id="KW-1185">Reference proteome</keyword>
<evidence type="ECO:0008006" key="3">
    <source>
        <dbReference type="Google" id="ProtNLM"/>
    </source>
</evidence>
<dbReference type="HOGENOM" id="CLU_174021_1_0_10"/>
<accession>U6RG01</accession>
<dbReference type="OrthoDB" id="1031509at2"/>
<dbReference type="eggNOG" id="ENOG50339WC">
    <property type="taxonomic scope" value="Bacteria"/>
</dbReference>
<sequence>MDMSFEQLNFVVYCIGSVADALKMNARKVHQLLKTSGILNNYIIPSYDVLHTFSKEYLVEDVVSLMKEKGVLP</sequence>
<dbReference type="InterPro" id="IPR024269">
    <property type="entry name" value="DUF3791"/>
</dbReference>
<dbReference type="STRING" id="1121098.HMPREF1534_02084"/>